<feature type="chain" id="PRO_5002296288" evidence="3">
    <location>
        <begin position="26"/>
        <end position="390"/>
    </location>
</feature>
<dbReference type="InterPro" id="IPR011055">
    <property type="entry name" value="Dup_hybrid_motif"/>
</dbReference>
<dbReference type="Gene3D" id="2.70.70.10">
    <property type="entry name" value="Glucose Permease (Domain IIA)"/>
    <property type="match status" value="1"/>
</dbReference>
<dbReference type="CDD" id="cd12797">
    <property type="entry name" value="M23_peptidase"/>
    <property type="match status" value="1"/>
</dbReference>
<protein>
    <submittedName>
        <fullName evidence="6">Membrane protein</fullName>
    </submittedName>
</protein>
<keyword evidence="7" id="KW-1185">Reference proteome</keyword>
<dbReference type="EMBL" id="CP011058">
    <property type="protein sequence ID" value="AJY74488.1"/>
    <property type="molecule type" value="Genomic_DNA"/>
</dbReference>
<keyword evidence="1 3" id="KW-0732">Signal</keyword>
<sequence length="390" mass="43631">MRKSIFLLAALLFVSLMYVPAEGQAASQVDKINKELAQVRKQMQQAALSQKQAEHDSGVVQSLKAQTAQSLQDVINQIDTVGNQINMVQGQIDRTSAKLEDAARSLDEAEARIKSGDELLQSRIRLSYTNGVVSYLDVLMSASSFSDFLDRMDSLHSIMDQDKEILEQHKKDKELVIEKKKEVEASLAEVKTMYAKLNDYKTLLGSKESQKQVMILSYNAKLEELEEISEDQQQLVMDLAKKEAELIRKRQRVRTYYTGGKLAVPLKSDYRISSSFGYRIHPISHKRKLHAGVDFADPEGTPIYAAESGVVILAQWMTGYGNCVIIDHGNGLWTVYGHIRNGGIKVEKGENVKRGEKIAEVGSTGQSTGNHLHFEVRKNGEAVNPMPYLK</sequence>
<dbReference type="Gene3D" id="6.10.250.3150">
    <property type="match status" value="1"/>
</dbReference>
<dbReference type="Proteomes" id="UP000032633">
    <property type="component" value="Chromosome"/>
</dbReference>
<dbReference type="SUPFAM" id="SSF51261">
    <property type="entry name" value="Duplicated hybrid motif"/>
    <property type="match status" value="1"/>
</dbReference>
<evidence type="ECO:0000256" key="1">
    <source>
        <dbReference type="ARBA" id="ARBA00022729"/>
    </source>
</evidence>
<dbReference type="PATRIC" id="fig|1126833.4.peg.1708"/>
<feature type="coiled-coil region" evidence="2">
    <location>
        <begin position="215"/>
        <end position="245"/>
    </location>
</feature>
<organism evidence="6 7">
    <name type="scientific">Paenibacillus beijingensis</name>
    <dbReference type="NCBI Taxonomy" id="1126833"/>
    <lineage>
        <taxon>Bacteria</taxon>
        <taxon>Bacillati</taxon>
        <taxon>Bacillota</taxon>
        <taxon>Bacilli</taxon>
        <taxon>Bacillales</taxon>
        <taxon>Paenibacillaceae</taxon>
        <taxon>Paenibacillus</taxon>
    </lineage>
</organism>
<feature type="domain" description="M23ase beta-sheet core" evidence="4">
    <location>
        <begin position="289"/>
        <end position="385"/>
    </location>
</feature>
<evidence type="ECO:0000259" key="4">
    <source>
        <dbReference type="Pfam" id="PF01551"/>
    </source>
</evidence>
<feature type="coiled-coil region" evidence="2">
    <location>
        <begin position="29"/>
        <end position="56"/>
    </location>
</feature>
<dbReference type="HOGENOM" id="CLU_029425_4_3_9"/>
<dbReference type="Pfam" id="PF24568">
    <property type="entry name" value="CC_PcsB"/>
    <property type="match status" value="1"/>
</dbReference>
<accession>A0A0D5NHT7</accession>
<dbReference type="PANTHER" id="PTHR21666">
    <property type="entry name" value="PEPTIDASE-RELATED"/>
    <property type="match status" value="1"/>
</dbReference>
<reference evidence="6 7" key="1">
    <citation type="journal article" date="2015" name="J. Biotechnol.">
        <title>Complete genome sequence of Paenibacillus beijingensis 7188(T) (=DSM 24997(T)), a novel rhizobacterium from jujube garden soil.</title>
        <authorList>
            <person name="Kwak Y."/>
            <person name="Shin J.H."/>
        </authorList>
    </citation>
    <scope>NUCLEOTIDE SEQUENCE [LARGE SCALE GENOMIC DNA]</scope>
    <source>
        <strain evidence="6 7">DSM 24997</strain>
    </source>
</reference>
<dbReference type="AlphaFoldDB" id="A0A0D5NHT7"/>
<dbReference type="InterPro" id="IPR016047">
    <property type="entry name" value="M23ase_b-sheet_dom"/>
</dbReference>
<evidence type="ECO:0000259" key="5">
    <source>
        <dbReference type="Pfam" id="PF24568"/>
    </source>
</evidence>
<dbReference type="STRING" id="1126833.VN24_07760"/>
<proteinExistence type="predicted"/>
<evidence type="ECO:0000313" key="6">
    <source>
        <dbReference type="EMBL" id="AJY74488.1"/>
    </source>
</evidence>
<evidence type="ECO:0000256" key="3">
    <source>
        <dbReference type="SAM" id="SignalP"/>
    </source>
</evidence>
<dbReference type="RefSeq" id="WP_045669923.1">
    <property type="nucleotide sequence ID" value="NZ_CP011058.1"/>
</dbReference>
<gene>
    <name evidence="6" type="ORF">VN24_07760</name>
</gene>
<dbReference type="Pfam" id="PF01551">
    <property type="entry name" value="Peptidase_M23"/>
    <property type="match status" value="1"/>
</dbReference>
<feature type="signal peptide" evidence="3">
    <location>
        <begin position="1"/>
        <end position="25"/>
    </location>
</feature>
<evidence type="ECO:0000256" key="2">
    <source>
        <dbReference type="SAM" id="Coils"/>
    </source>
</evidence>
<reference evidence="7" key="2">
    <citation type="submission" date="2015-03" db="EMBL/GenBank/DDBJ databases">
        <title>Genome sequence of Paenibacillus beijingensis strain DSM 24997T.</title>
        <authorList>
            <person name="Kwak Y."/>
            <person name="Shin J.-H."/>
        </authorList>
    </citation>
    <scope>NUCLEOTIDE SEQUENCE [LARGE SCALE GENOMIC DNA]</scope>
    <source>
        <strain evidence="7">DSM 24997</strain>
    </source>
</reference>
<dbReference type="PANTHER" id="PTHR21666:SF270">
    <property type="entry name" value="MUREIN HYDROLASE ACTIVATOR ENVC"/>
    <property type="match status" value="1"/>
</dbReference>
<name>A0A0D5NHT7_9BACL</name>
<keyword evidence="2" id="KW-0175">Coiled coil</keyword>
<dbReference type="KEGG" id="pbj:VN24_07760"/>
<feature type="domain" description="Peptidoglycan hydrolase PcsB coiled-coil" evidence="5">
    <location>
        <begin position="107"/>
        <end position="179"/>
    </location>
</feature>
<dbReference type="FunFam" id="2.70.70.10:FF:000006">
    <property type="entry name" value="M23 family peptidase"/>
    <property type="match status" value="1"/>
</dbReference>
<dbReference type="InterPro" id="IPR050570">
    <property type="entry name" value="Cell_wall_metabolism_enzyme"/>
</dbReference>
<feature type="coiled-coil region" evidence="2">
    <location>
        <begin position="92"/>
        <end position="119"/>
    </location>
</feature>
<dbReference type="GO" id="GO:0004222">
    <property type="term" value="F:metalloendopeptidase activity"/>
    <property type="evidence" value="ECO:0007669"/>
    <property type="project" value="TreeGrafter"/>
</dbReference>
<dbReference type="InterPro" id="IPR057309">
    <property type="entry name" value="PcsB_CC"/>
</dbReference>
<evidence type="ECO:0000313" key="7">
    <source>
        <dbReference type="Proteomes" id="UP000032633"/>
    </source>
</evidence>